<feature type="chain" id="PRO_5025374863" evidence="1">
    <location>
        <begin position="22"/>
        <end position="137"/>
    </location>
</feature>
<dbReference type="Proteomes" id="UP000800036">
    <property type="component" value="Unassembled WGS sequence"/>
</dbReference>
<feature type="signal peptide" evidence="1">
    <location>
        <begin position="1"/>
        <end position="21"/>
    </location>
</feature>
<gene>
    <name evidence="2" type="ORF">BU23DRAFT_575786</name>
</gene>
<name>A0A6A5UHF9_9PLEO</name>
<evidence type="ECO:0000313" key="2">
    <source>
        <dbReference type="EMBL" id="KAF1964315.1"/>
    </source>
</evidence>
<dbReference type="AlphaFoldDB" id="A0A6A5UHF9"/>
<proteinExistence type="predicted"/>
<accession>A0A6A5UHF9</accession>
<keyword evidence="1" id="KW-0732">Signal</keyword>
<protein>
    <submittedName>
        <fullName evidence="2">Uncharacterized protein</fullName>
    </submittedName>
</protein>
<dbReference type="EMBL" id="ML976793">
    <property type="protein sequence ID" value="KAF1964315.1"/>
    <property type="molecule type" value="Genomic_DNA"/>
</dbReference>
<evidence type="ECO:0000313" key="3">
    <source>
        <dbReference type="Proteomes" id="UP000800036"/>
    </source>
</evidence>
<sequence>MRSSLICLVTAVLGLATVVVGAPLSSHEVEISKIINSDLATIRRSAPMFYDWDLKQTNATEKLEKAVRATAEALVLARYPNDRDAVDEVYKHIVGATEEDPDGDMWGSPYFSRIRMINFPHGESKDDCEANSNTYLA</sequence>
<keyword evidence="3" id="KW-1185">Reference proteome</keyword>
<reference evidence="2" key="1">
    <citation type="journal article" date="2020" name="Stud. Mycol.">
        <title>101 Dothideomycetes genomes: a test case for predicting lifestyles and emergence of pathogens.</title>
        <authorList>
            <person name="Haridas S."/>
            <person name="Albert R."/>
            <person name="Binder M."/>
            <person name="Bloem J."/>
            <person name="Labutti K."/>
            <person name="Salamov A."/>
            <person name="Andreopoulos B."/>
            <person name="Baker S."/>
            <person name="Barry K."/>
            <person name="Bills G."/>
            <person name="Bluhm B."/>
            <person name="Cannon C."/>
            <person name="Castanera R."/>
            <person name="Culley D."/>
            <person name="Daum C."/>
            <person name="Ezra D."/>
            <person name="Gonzalez J."/>
            <person name="Henrissat B."/>
            <person name="Kuo A."/>
            <person name="Liang C."/>
            <person name="Lipzen A."/>
            <person name="Lutzoni F."/>
            <person name="Magnuson J."/>
            <person name="Mondo S."/>
            <person name="Nolan M."/>
            <person name="Ohm R."/>
            <person name="Pangilinan J."/>
            <person name="Park H.-J."/>
            <person name="Ramirez L."/>
            <person name="Alfaro M."/>
            <person name="Sun H."/>
            <person name="Tritt A."/>
            <person name="Yoshinaga Y."/>
            <person name="Zwiers L.-H."/>
            <person name="Turgeon B."/>
            <person name="Goodwin S."/>
            <person name="Spatafora J."/>
            <person name="Crous P."/>
            <person name="Grigoriev I."/>
        </authorList>
    </citation>
    <scope>NUCLEOTIDE SEQUENCE</scope>
    <source>
        <strain evidence="2">CBS 107.79</strain>
    </source>
</reference>
<evidence type="ECO:0000256" key="1">
    <source>
        <dbReference type="SAM" id="SignalP"/>
    </source>
</evidence>
<organism evidence="2 3">
    <name type="scientific">Bimuria novae-zelandiae CBS 107.79</name>
    <dbReference type="NCBI Taxonomy" id="1447943"/>
    <lineage>
        <taxon>Eukaryota</taxon>
        <taxon>Fungi</taxon>
        <taxon>Dikarya</taxon>
        <taxon>Ascomycota</taxon>
        <taxon>Pezizomycotina</taxon>
        <taxon>Dothideomycetes</taxon>
        <taxon>Pleosporomycetidae</taxon>
        <taxon>Pleosporales</taxon>
        <taxon>Massarineae</taxon>
        <taxon>Didymosphaeriaceae</taxon>
        <taxon>Bimuria</taxon>
    </lineage>
</organism>